<dbReference type="Proteomes" id="UP000041254">
    <property type="component" value="Unassembled WGS sequence"/>
</dbReference>
<evidence type="ECO:0000256" key="2">
    <source>
        <dbReference type="SAM" id="Phobius"/>
    </source>
</evidence>
<dbReference type="EMBL" id="CDMY01000734">
    <property type="protein sequence ID" value="CEM31661.1"/>
    <property type="molecule type" value="Genomic_DNA"/>
</dbReference>
<reference evidence="4 5" key="1">
    <citation type="submission" date="2014-11" db="EMBL/GenBank/DDBJ databases">
        <authorList>
            <person name="Zhu J."/>
            <person name="Qi W."/>
            <person name="Song R."/>
        </authorList>
    </citation>
    <scope>NUCLEOTIDE SEQUENCE [LARGE SCALE GENOMIC DNA]</scope>
</reference>
<dbReference type="PhylomeDB" id="A0A0G4GN90"/>
<feature type="transmembrane region" description="Helical" evidence="2">
    <location>
        <begin position="89"/>
        <end position="112"/>
    </location>
</feature>
<dbReference type="Gene3D" id="3.40.50.12780">
    <property type="entry name" value="N-terminal domain of ligase-like"/>
    <property type="match status" value="2"/>
</dbReference>
<keyword evidence="5" id="KW-1185">Reference proteome</keyword>
<keyword evidence="2" id="KW-0812">Transmembrane</keyword>
<organism evidence="4 5">
    <name type="scientific">Vitrella brassicaformis (strain CCMP3155)</name>
    <dbReference type="NCBI Taxonomy" id="1169540"/>
    <lineage>
        <taxon>Eukaryota</taxon>
        <taxon>Sar</taxon>
        <taxon>Alveolata</taxon>
        <taxon>Colpodellida</taxon>
        <taxon>Vitrellaceae</taxon>
        <taxon>Vitrella</taxon>
    </lineage>
</organism>
<gene>
    <name evidence="4" type="ORF">Vbra_22351</name>
</gene>
<feature type="region of interest" description="Disordered" evidence="1">
    <location>
        <begin position="437"/>
        <end position="482"/>
    </location>
</feature>
<dbReference type="InterPro" id="IPR000873">
    <property type="entry name" value="AMP-dep_synth/lig_dom"/>
</dbReference>
<evidence type="ECO:0000259" key="3">
    <source>
        <dbReference type="Pfam" id="PF00501"/>
    </source>
</evidence>
<evidence type="ECO:0000313" key="5">
    <source>
        <dbReference type="Proteomes" id="UP000041254"/>
    </source>
</evidence>
<dbReference type="VEuPathDB" id="CryptoDB:Vbra_22351"/>
<keyword evidence="2" id="KW-1133">Transmembrane helix</keyword>
<dbReference type="InterPro" id="IPR042099">
    <property type="entry name" value="ANL_N_sf"/>
</dbReference>
<feature type="compositionally biased region" description="Acidic residues" evidence="1">
    <location>
        <begin position="461"/>
        <end position="470"/>
    </location>
</feature>
<dbReference type="PANTHER" id="PTHR22754">
    <property type="entry name" value="DISCO-INTERACTING PROTEIN 2 DIP2 -RELATED"/>
    <property type="match status" value="1"/>
</dbReference>
<feature type="domain" description="AMP-dependent synthetase/ligase" evidence="3">
    <location>
        <begin position="38"/>
        <end position="113"/>
    </location>
</feature>
<dbReference type="PANTHER" id="PTHR22754:SF32">
    <property type="entry name" value="DISCO-INTERACTING PROTEIN 2"/>
    <property type="match status" value="1"/>
</dbReference>
<proteinExistence type="predicted"/>
<feature type="region of interest" description="Disordered" evidence="1">
    <location>
        <begin position="1055"/>
        <end position="1074"/>
    </location>
</feature>
<dbReference type="InParanoid" id="A0A0G4GN90"/>
<feature type="compositionally biased region" description="Basic and acidic residues" evidence="1">
    <location>
        <begin position="447"/>
        <end position="460"/>
    </location>
</feature>
<dbReference type="Pfam" id="PF00501">
    <property type="entry name" value="AMP-binding"/>
    <property type="match status" value="1"/>
</dbReference>
<sequence length="1185" mass="133072">MAASTNVQAGGPAAAAMAEVAVHPEVDYLLHEMIDKVWAKHFPDRMAYRWCDDHAEVVRWLTYGQLAREVRRMGWYLHNWVKLKKGDIAVLWFMPSLDFIVVFLACLMYGIVPFCQRLCDPQDRPDTPRRESNHYFFEMLGMVKPAAVLTDPCLFKLMDGPSRTDKLKGCTVRFVDTSKFPLDIASTLIDDTTKLPAEVRGEDRACILHTEYDTRLAILTHAQLRDMLCAYATAVPISDEAERDLYATKFTQDKERYIAKGDLEALWRVKEMEKNLMLNEVPSIDKQDLTAFYWRRNQESEILLSHPCRAFSWLPLSHGAGLIYFALTTAYLGMETLLTSPLSFWNKPVSFLSRVAGEMRCSVMAMSTMAMTQMMRKAREGPVAAHLEFLKQGGMVCGDAGVDPVIARKFLHRVPGLPPSCLLPIYELLDTGAMLTGRHQRQSHSTRTQDKADGGEREGDAVDADGDGDGLDSPRTDIDMGGPRVLTIDMRELAKTGTVKVLSEVRFGEMPVPEAGRMSAFDKEGMPFVSHGAPADDVDLRIVNPFTREVCPAGVCGEIYFKGSVVCNYFHPIDMQRYVQTRIKVDDDKGQKAEVAYYRTHDVGFMHDGELFLLGSRDELFFSNNNHIAPRQAVIRAVQDSFTSGARAPLLPQIISLWPFSLGQDLRCGGSHNNHVVMIAVVNAPQMFVHDNVRHLYASATYWRECVLRDTGVDVGAVVMVQFQQVANYMVSRHNKVGPPPRREAYTQFCSDFVDRMLQGPEHVLLQPVRLDGCLQLFPSALSPSCRNKTIPPELHLGAAIRCVEIWHGCMFDTAEDDAACVLTSADLHNPAMMVSHNCAREKMRAEYKELCKRALELPQQCTDFMYLFQTAWQNLLHTATDAVRHYVCELLTSPNNADHLKGLLGLTPGRLREMLDDGLDLYELDQDRDGTFYGRELSRPQWDSLFANLSRIFGAKLLLKIEREKDKDKKSKAASPTAAPPPRESIVLRVPCPHVLARCLLHLDATKATAVHFEMSFRPLSIRAFHLAVMMRNATVALLNHKIKYANQLARLSSHAMAGPPPPPPAEHPHQQQQQQYPCVDCPLFPFESGTLQKILDPKAADWDGFAKSVGDVNEPMKERDVFRRIRYMLGRSCLGQDLLVVHACDDTTRHLAHHLIDQRGMAAAAGAIVIGRKPSPGREGRAE</sequence>
<dbReference type="AlphaFoldDB" id="A0A0G4GN90"/>
<dbReference type="OrthoDB" id="69964at2759"/>
<accession>A0A0G4GN90</accession>
<evidence type="ECO:0000313" key="4">
    <source>
        <dbReference type="EMBL" id="CEM31661.1"/>
    </source>
</evidence>
<name>A0A0G4GN90_VITBC</name>
<dbReference type="SUPFAM" id="SSF56801">
    <property type="entry name" value="Acetyl-CoA synthetase-like"/>
    <property type="match status" value="1"/>
</dbReference>
<keyword evidence="2" id="KW-0472">Membrane</keyword>
<evidence type="ECO:0000256" key="1">
    <source>
        <dbReference type="SAM" id="MobiDB-lite"/>
    </source>
</evidence>
<protein>
    <recommendedName>
        <fullName evidence="3">AMP-dependent synthetase/ligase domain-containing protein</fullName>
    </recommendedName>
</protein>